<dbReference type="AlphaFoldDB" id="A0A1H9S2J9"/>
<dbReference type="RefSeq" id="WP_079171817.1">
    <property type="nucleotide sequence ID" value="NZ_FOGO01000004.1"/>
</dbReference>
<sequence>MTGSRVESMLASLGQALRTEERTFDEPTALRRLAEDAGLLPLRDLPAVAGQQLAVVVRWALERPGAATHLERLAEAIGERKSYGGEQDDWMLLVRVSDLTEIDVDGAHLFACMLYLARHHESAQFWWQFAAGAGMRVAAFCLHLHHLGRGETPEAEHWLGMLKAMDTPEMVDEEFLSGLLRFAAWEWRNGSLASGYVAALIDEIYRLASIDNADEVLVCRPDRELALRLNGCGSV</sequence>
<reference evidence="2" key="1">
    <citation type="submission" date="2016-10" db="EMBL/GenBank/DDBJ databases">
        <authorList>
            <person name="Varghese N."/>
            <person name="Submissions S."/>
        </authorList>
    </citation>
    <scope>NUCLEOTIDE SEQUENCE [LARGE SCALE GENOMIC DNA]</scope>
    <source>
        <strain evidence="2">CGMCC 4.6825</strain>
    </source>
</reference>
<keyword evidence="2" id="KW-1185">Reference proteome</keyword>
<name>A0A1H9S2J9_9ACTN</name>
<evidence type="ECO:0000313" key="2">
    <source>
        <dbReference type="Proteomes" id="UP000182841"/>
    </source>
</evidence>
<accession>A0A1H9S2J9</accession>
<dbReference type="OrthoDB" id="4321441at2"/>
<organism evidence="1 2">
    <name type="scientific">Streptomyces qinglanensis</name>
    <dbReference type="NCBI Taxonomy" id="943816"/>
    <lineage>
        <taxon>Bacteria</taxon>
        <taxon>Bacillati</taxon>
        <taxon>Actinomycetota</taxon>
        <taxon>Actinomycetes</taxon>
        <taxon>Kitasatosporales</taxon>
        <taxon>Streptomycetaceae</taxon>
        <taxon>Streptomyces</taxon>
    </lineage>
</organism>
<gene>
    <name evidence="1" type="ORF">SAMN05421870_104224</name>
</gene>
<evidence type="ECO:0000313" key="1">
    <source>
        <dbReference type="EMBL" id="SER78573.1"/>
    </source>
</evidence>
<protein>
    <submittedName>
        <fullName evidence="1">Uncharacterized protein</fullName>
    </submittedName>
</protein>
<dbReference type="EMBL" id="FOGO01000004">
    <property type="protein sequence ID" value="SER78573.1"/>
    <property type="molecule type" value="Genomic_DNA"/>
</dbReference>
<dbReference type="Proteomes" id="UP000182841">
    <property type="component" value="Unassembled WGS sequence"/>
</dbReference>
<proteinExistence type="predicted"/>